<dbReference type="Gene3D" id="3.40.50.2300">
    <property type="match status" value="1"/>
</dbReference>
<dbReference type="Gene3D" id="1.10.1790.10">
    <property type="entry name" value="PRD domain"/>
    <property type="match status" value="1"/>
</dbReference>
<keyword evidence="1" id="KW-0808">Transferase</keyword>
<keyword evidence="2" id="KW-0677">Repeat</keyword>
<dbReference type="Pfam" id="PF00359">
    <property type="entry name" value="PTS_EIIA_2"/>
    <property type="match status" value="1"/>
</dbReference>
<reference evidence="9 10" key="1">
    <citation type="submission" date="2016-01" db="EMBL/GenBank/DDBJ databases">
        <authorList>
            <person name="Oliw E.H."/>
        </authorList>
    </citation>
    <scope>NUCLEOTIDE SEQUENCE [LARGE SCALE GENOMIC DNA]</scope>
    <source>
        <strain evidence="9 10">KA00635</strain>
    </source>
</reference>
<keyword evidence="5" id="KW-0804">Transcription</keyword>
<dbReference type="EMBL" id="LSCQ01000011">
    <property type="protein sequence ID" value="KXB38129.1"/>
    <property type="molecule type" value="Genomic_DNA"/>
</dbReference>
<dbReference type="InterPro" id="IPR036095">
    <property type="entry name" value="PTS_EIIB-like_sf"/>
</dbReference>
<protein>
    <submittedName>
        <fullName evidence="9">PRD domain protein</fullName>
    </submittedName>
</protein>
<proteinExistence type="predicted"/>
<dbReference type="Pfam" id="PF00874">
    <property type="entry name" value="PRD"/>
    <property type="match status" value="1"/>
</dbReference>
<dbReference type="GO" id="GO:0006355">
    <property type="term" value="P:regulation of DNA-templated transcription"/>
    <property type="evidence" value="ECO:0007669"/>
    <property type="project" value="InterPro"/>
</dbReference>
<evidence type="ECO:0000256" key="1">
    <source>
        <dbReference type="ARBA" id="ARBA00022679"/>
    </source>
</evidence>
<dbReference type="Proteomes" id="UP000070422">
    <property type="component" value="Unassembled WGS sequence"/>
</dbReference>
<feature type="domain" description="PRD" evidence="8">
    <location>
        <begin position="299"/>
        <end position="406"/>
    </location>
</feature>
<organism evidence="9 10">
    <name type="scientific">Aerococcus christensenii</name>
    <dbReference type="NCBI Taxonomy" id="87541"/>
    <lineage>
        <taxon>Bacteria</taxon>
        <taxon>Bacillati</taxon>
        <taxon>Bacillota</taxon>
        <taxon>Bacilli</taxon>
        <taxon>Lactobacillales</taxon>
        <taxon>Aerococcaceae</taxon>
        <taxon>Aerococcus</taxon>
    </lineage>
</organism>
<sequence>MLANRKVISMNERQLKLARLLIEHDEFLPTSFYSKKLSVSTKTVFQDLETLRISIQPYSIDIERLPSLGIRLSGEYSEKINFLKELESELSQDQLSPINRRVKIIKSIFFEENKPTLDSLAEQYLVSKTSLYNDLKIMNEIITANNVELLSTKDGLTCQGQENEVQLAAKQLVTHFSNLIEEKSINVKLYHFFEKQLVTLASKILHKNFRELTENISDYYMESLMTTLLVQCRRLQMGFHVEEEDNYLFSSIRHMETFVVANEMSEELSQETKLIFSEVDKDYLSRQLFAHRVTTEIKANDETYVDLVYRLIARMSKIEKVDLTQDEHLFNSLLYHIPAMILRLKDGIHIENPLLENIRDQYSELFSIVWYALVIVEQQYDVILNDDEISFILIHFQIALDRQSKANNIIIVCQYGMSSAQFIFSKVRKFIPARDNVEVSTMERFNKSDKENIDLIISSIDIPQSKIPFVKVTPLVSDQDYIKIMEAYTKYLIQGESFGMSGSLGSDFKSEVLNKYVSLELISLQNIFWDKTDCLNSMIDELESRKLVLPTFRKAVFEREEIGNTNLDSGVALPHANPTTIYKSHIYIVSLRKAINWGDRTVKLIIMVNLNEEDLHEIREVVEELYQFIDEKKKVDALVKIKDSTQMLQIFSTGGN</sequence>
<evidence type="ECO:0000256" key="3">
    <source>
        <dbReference type="ARBA" id="ARBA00023015"/>
    </source>
</evidence>
<name>A0A133Y4J1_9LACT</name>
<dbReference type="InterPro" id="IPR016152">
    <property type="entry name" value="PTrfase/Anion_transptr"/>
</dbReference>
<dbReference type="Gene3D" id="1.10.10.10">
    <property type="entry name" value="Winged helix-like DNA-binding domain superfamily/Winged helix DNA-binding domain"/>
    <property type="match status" value="2"/>
</dbReference>
<keyword evidence="3" id="KW-0805">Transcription regulation</keyword>
<feature type="domain" description="PTS EIIA type-2" evidence="6">
    <location>
        <begin position="515"/>
        <end position="654"/>
    </location>
</feature>
<dbReference type="InterPro" id="IPR013011">
    <property type="entry name" value="PTS_EIIB_2"/>
</dbReference>
<dbReference type="InterPro" id="IPR011608">
    <property type="entry name" value="PRD"/>
</dbReference>
<dbReference type="PATRIC" id="fig|87541.4.peg.122"/>
<dbReference type="InterPro" id="IPR036388">
    <property type="entry name" value="WH-like_DNA-bd_sf"/>
</dbReference>
<feature type="domain" description="PTS EIIB type-2" evidence="7">
    <location>
        <begin position="407"/>
        <end position="496"/>
    </location>
</feature>
<dbReference type="PROSITE" id="PS51094">
    <property type="entry name" value="PTS_EIIA_TYPE_2"/>
    <property type="match status" value="1"/>
</dbReference>
<dbReference type="SUPFAM" id="SSF63520">
    <property type="entry name" value="PTS-regulatory domain, PRD"/>
    <property type="match status" value="2"/>
</dbReference>
<evidence type="ECO:0000259" key="6">
    <source>
        <dbReference type="PROSITE" id="PS51094"/>
    </source>
</evidence>
<accession>A0A133Y4J1</accession>
<dbReference type="Pfam" id="PF05043">
    <property type="entry name" value="Mga"/>
    <property type="match status" value="1"/>
</dbReference>
<keyword evidence="4" id="KW-0010">Activator</keyword>
<dbReference type="InterPro" id="IPR002178">
    <property type="entry name" value="PTS_EIIA_type-2_dom"/>
</dbReference>
<dbReference type="GO" id="GO:0009401">
    <property type="term" value="P:phosphoenolpyruvate-dependent sugar phosphotransferase system"/>
    <property type="evidence" value="ECO:0007669"/>
    <property type="project" value="InterPro"/>
</dbReference>
<dbReference type="GO" id="GO:0008982">
    <property type="term" value="F:protein-N(PI)-phosphohistidine-sugar phosphotransferase activity"/>
    <property type="evidence" value="ECO:0007669"/>
    <property type="project" value="InterPro"/>
</dbReference>
<dbReference type="SUPFAM" id="SSF55804">
    <property type="entry name" value="Phoshotransferase/anion transport protein"/>
    <property type="match status" value="1"/>
</dbReference>
<dbReference type="PROSITE" id="PS51099">
    <property type="entry name" value="PTS_EIIB_TYPE_2"/>
    <property type="match status" value="1"/>
</dbReference>
<dbReference type="AlphaFoldDB" id="A0A133Y4J1"/>
<dbReference type="InterPro" id="IPR003501">
    <property type="entry name" value="PTS_EIIB_2/3"/>
</dbReference>
<dbReference type="InterPro" id="IPR007737">
    <property type="entry name" value="Mga_HTH"/>
</dbReference>
<dbReference type="PANTHER" id="PTHR30185:SF18">
    <property type="entry name" value="TRANSCRIPTIONAL REGULATOR MTLR"/>
    <property type="match status" value="1"/>
</dbReference>
<evidence type="ECO:0000313" key="9">
    <source>
        <dbReference type="EMBL" id="KXB38129.1"/>
    </source>
</evidence>
<evidence type="ECO:0000256" key="5">
    <source>
        <dbReference type="ARBA" id="ARBA00023163"/>
    </source>
</evidence>
<dbReference type="Gene3D" id="3.40.930.10">
    <property type="entry name" value="Mannitol-specific EII, Chain A"/>
    <property type="match status" value="1"/>
</dbReference>
<dbReference type="PANTHER" id="PTHR30185">
    <property type="entry name" value="CRYPTIC BETA-GLUCOSIDE BGL OPERON ANTITERMINATOR"/>
    <property type="match status" value="1"/>
</dbReference>
<evidence type="ECO:0000256" key="4">
    <source>
        <dbReference type="ARBA" id="ARBA00023159"/>
    </source>
</evidence>
<evidence type="ECO:0000259" key="7">
    <source>
        <dbReference type="PROSITE" id="PS51099"/>
    </source>
</evidence>
<dbReference type="PROSITE" id="PS51372">
    <property type="entry name" value="PRD_2"/>
    <property type="match status" value="2"/>
</dbReference>
<evidence type="ECO:0000313" key="10">
    <source>
        <dbReference type="Proteomes" id="UP000070422"/>
    </source>
</evidence>
<feature type="domain" description="PRD" evidence="8">
    <location>
        <begin position="185"/>
        <end position="298"/>
    </location>
</feature>
<comment type="caution">
    <text evidence="9">The sequence shown here is derived from an EMBL/GenBank/DDBJ whole genome shotgun (WGS) entry which is preliminary data.</text>
</comment>
<evidence type="ECO:0000259" key="8">
    <source>
        <dbReference type="PROSITE" id="PS51372"/>
    </source>
</evidence>
<dbReference type="InterPro" id="IPR050661">
    <property type="entry name" value="BglG_antiterminators"/>
</dbReference>
<gene>
    <name evidence="9" type="ORF">HMPREF3187_00121</name>
</gene>
<evidence type="ECO:0000256" key="2">
    <source>
        <dbReference type="ARBA" id="ARBA00022737"/>
    </source>
</evidence>
<dbReference type="SUPFAM" id="SSF52794">
    <property type="entry name" value="PTS system IIB component-like"/>
    <property type="match status" value="1"/>
</dbReference>
<dbReference type="Pfam" id="PF02302">
    <property type="entry name" value="PTS_IIB"/>
    <property type="match status" value="1"/>
</dbReference>
<dbReference type="InterPro" id="IPR036634">
    <property type="entry name" value="PRD_sf"/>
</dbReference>